<dbReference type="AlphaFoldDB" id="A0A9W4IC25"/>
<comment type="caution">
    <text evidence="9">The sequence shown here is derived from an EMBL/GenBank/DDBJ whole genome shotgun (WGS) entry which is preliminary data.</text>
</comment>
<evidence type="ECO:0000313" key="9">
    <source>
        <dbReference type="EMBL" id="CAG8253730.1"/>
    </source>
</evidence>
<comment type="similarity">
    <text evidence="2">Belongs to the wax synthase family.</text>
</comment>
<evidence type="ECO:0000259" key="8">
    <source>
        <dbReference type="Pfam" id="PF13813"/>
    </source>
</evidence>
<organism evidence="9 10">
    <name type="scientific">Penicillium salamii</name>
    <dbReference type="NCBI Taxonomy" id="1612424"/>
    <lineage>
        <taxon>Eukaryota</taxon>
        <taxon>Fungi</taxon>
        <taxon>Dikarya</taxon>
        <taxon>Ascomycota</taxon>
        <taxon>Pezizomycotina</taxon>
        <taxon>Eurotiomycetes</taxon>
        <taxon>Eurotiomycetidae</taxon>
        <taxon>Eurotiales</taxon>
        <taxon>Aspergillaceae</taxon>
        <taxon>Penicillium</taxon>
    </lineage>
</organism>
<keyword evidence="6 7" id="KW-0472">Membrane</keyword>
<dbReference type="Proteomes" id="UP001152646">
    <property type="component" value="Unassembled WGS sequence"/>
</dbReference>
<keyword evidence="4 7" id="KW-0812">Transmembrane</keyword>
<feature type="transmembrane region" description="Helical" evidence="7">
    <location>
        <begin position="87"/>
        <end position="106"/>
    </location>
</feature>
<feature type="domain" description="Wax synthase" evidence="8">
    <location>
        <begin position="338"/>
        <end position="426"/>
    </location>
</feature>
<reference evidence="9" key="1">
    <citation type="submission" date="2021-07" db="EMBL/GenBank/DDBJ databases">
        <authorList>
            <person name="Branca A.L. A."/>
        </authorList>
    </citation>
    <scope>NUCLEOTIDE SEQUENCE</scope>
</reference>
<evidence type="ECO:0000256" key="6">
    <source>
        <dbReference type="ARBA" id="ARBA00023136"/>
    </source>
</evidence>
<accession>A0A9W4IC25</accession>
<keyword evidence="5 7" id="KW-1133">Transmembrane helix</keyword>
<evidence type="ECO:0000256" key="2">
    <source>
        <dbReference type="ARBA" id="ARBA00007282"/>
    </source>
</evidence>
<gene>
    <name evidence="9" type="ORF">PSALAMII_LOCUS826</name>
</gene>
<dbReference type="EMBL" id="CAJVPA010000033">
    <property type="protein sequence ID" value="CAG8253730.1"/>
    <property type="molecule type" value="Genomic_DNA"/>
</dbReference>
<dbReference type="InterPro" id="IPR044851">
    <property type="entry name" value="Wax_synthase"/>
</dbReference>
<dbReference type="PANTHER" id="PTHR31595:SF67">
    <property type="entry name" value="WAX SYNTHASE DOMAIN-CONTAINING PROTEIN"/>
    <property type="match status" value="1"/>
</dbReference>
<dbReference type="Pfam" id="PF13813">
    <property type="entry name" value="MBOAT_2"/>
    <property type="match status" value="1"/>
</dbReference>
<dbReference type="PANTHER" id="PTHR31595">
    <property type="entry name" value="LONG-CHAIN-ALCOHOL O-FATTY-ACYLTRANSFERASE 3-RELATED"/>
    <property type="match status" value="1"/>
</dbReference>
<proteinExistence type="inferred from homology"/>
<evidence type="ECO:0000313" key="10">
    <source>
        <dbReference type="Proteomes" id="UP001152646"/>
    </source>
</evidence>
<evidence type="ECO:0000256" key="7">
    <source>
        <dbReference type="SAM" id="Phobius"/>
    </source>
</evidence>
<evidence type="ECO:0000256" key="5">
    <source>
        <dbReference type="ARBA" id="ARBA00022989"/>
    </source>
</evidence>
<feature type="transmembrane region" description="Helical" evidence="7">
    <location>
        <begin position="32"/>
        <end position="50"/>
    </location>
</feature>
<comment type="subcellular location">
    <subcellularLocation>
        <location evidence="1">Membrane</location>
        <topology evidence="1">Multi-pass membrane protein</topology>
    </subcellularLocation>
</comment>
<dbReference type="OrthoDB" id="2796277at2759"/>
<dbReference type="InterPro" id="IPR032805">
    <property type="entry name" value="Wax_synthase_dom"/>
</dbReference>
<dbReference type="GO" id="GO:0008374">
    <property type="term" value="F:O-acyltransferase activity"/>
    <property type="evidence" value="ECO:0007669"/>
    <property type="project" value="InterPro"/>
</dbReference>
<protein>
    <recommendedName>
        <fullName evidence="8">Wax synthase domain-containing protein</fullName>
    </recommendedName>
</protein>
<evidence type="ECO:0000256" key="1">
    <source>
        <dbReference type="ARBA" id="ARBA00004141"/>
    </source>
</evidence>
<evidence type="ECO:0000256" key="4">
    <source>
        <dbReference type="ARBA" id="ARBA00022692"/>
    </source>
</evidence>
<name>A0A9W4IC25_9EURO</name>
<sequence>MADPRYGSYRDLAKHFESELDGLIEQGVYKPIFLYHVVIIHALPMIGLVIPRSRGGHHIRKVLFAICVGIAIDIFQNRRAVVGGNGYMLGLMTAWWLIWTATLFIFTDLERDFQRIERNPSAEQVQDTQIIQKASVDGEKLNSEVSPSNQEKSNAFIWQSYPPKFSHRLEWAAGLFFNLRGPEWNWRAPHLGPLPHSIHTQLQTGFTEKIKAQADSTYPSGKQRFQAAFRKFCISYLILDVLKVIILMPDPYFQGIAPSNSVSPPPFPFFYFPSIAVNPALAQLCRCMYSAMSVYFALEFVTPLNPIFFLGLSLAFPNAAQKLTATPLGASWLYSEAFGPFVQPVLDQGLAGCWGKWWHQLFRNGFMSAARWILSLLPVSLTSHLNFRRVVYVAVSFCISGLIHACGSRTQIPGTHPVSGPFLFFALQGVAVMAEQFFKTAIFPRLPLGGTPRWVRRTANFLFVYCWLMTSGGLIADDFARGGLWLMEPIPVSPLRGLGFGLQGEGWWCWREPWFRYWSDGSYWGSGIRVL</sequence>
<dbReference type="GO" id="GO:0016020">
    <property type="term" value="C:membrane"/>
    <property type="evidence" value="ECO:0007669"/>
    <property type="project" value="UniProtKB-SubCell"/>
</dbReference>
<dbReference type="GO" id="GO:0006629">
    <property type="term" value="P:lipid metabolic process"/>
    <property type="evidence" value="ECO:0007669"/>
    <property type="project" value="InterPro"/>
</dbReference>
<evidence type="ECO:0000256" key="3">
    <source>
        <dbReference type="ARBA" id="ARBA00022679"/>
    </source>
</evidence>
<keyword evidence="3" id="KW-0808">Transferase</keyword>